<dbReference type="AlphaFoldDB" id="A0A2V5J8B2"/>
<accession>A0A2V5J8B2</accession>
<name>A0A2V5J8B2_9EURO</name>
<proteinExistence type="predicted"/>
<dbReference type="EMBL" id="KZ825476">
    <property type="protein sequence ID" value="PYI34347.1"/>
    <property type="molecule type" value="Genomic_DNA"/>
</dbReference>
<sequence>MAGISLSSVAAYVFIGKTVTVAGVLAPEMQKAGARTFIFITEITGPNTALKDTIQDLRISGATVLLYTDCLSRFDRLKTVLRLWTTDGRRIAGVIYNQTHAASDDLDDVLYHAAGMQNLHESTAALQLDFTLVHCEKDTPAAAMARRLGCHRSCFRLPFKPLELQNPVQAEGLDLHPIPATERLYSSSSGGTTAQSNPLTPGCSSADRSGSPTAGFTMEECDQTFGQNFAPGTHHSHSKADTGSWSLVDRAVEQIATLLTVEADEIDLDAPVAVLRVDSLIATAFCNWLKTEA</sequence>
<evidence type="ECO:0000256" key="1">
    <source>
        <dbReference type="SAM" id="MobiDB-lite"/>
    </source>
</evidence>
<reference evidence="2 3" key="1">
    <citation type="submission" date="2018-02" db="EMBL/GenBank/DDBJ databases">
        <title>The genomes of Aspergillus section Nigri reveals drivers in fungal speciation.</title>
        <authorList>
            <consortium name="DOE Joint Genome Institute"/>
            <person name="Vesth T.C."/>
            <person name="Nybo J."/>
            <person name="Theobald S."/>
            <person name="Brandl J."/>
            <person name="Frisvad J.C."/>
            <person name="Nielsen K.F."/>
            <person name="Lyhne E.K."/>
            <person name="Kogle M.E."/>
            <person name="Kuo A."/>
            <person name="Riley R."/>
            <person name="Clum A."/>
            <person name="Nolan M."/>
            <person name="Lipzen A."/>
            <person name="Salamov A."/>
            <person name="Henrissat B."/>
            <person name="Wiebenga A."/>
            <person name="De vries R.P."/>
            <person name="Grigoriev I.V."/>
            <person name="Mortensen U.H."/>
            <person name="Andersen M.R."/>
            <person name="Baker S.E."/>
        </authorList>
    </citation>
    <scope>NUCLEOTIDE SEQUENCE [LARGE SCALE GENOMIC DNA]</scope>
    <source>
        <strain evidence="2 3">CBS 114.80</strain>
    </source>
</reference>
<keyword evidence="3" id="KW-1185">Reference proteome</keyword>
<feature type="region of interest" description="Disordered" evidence="1">
    <location>
        <begin position="182"/>
        <end position="217"/>
    </location>
</feature>
<gene>
    <name evidence="2" type="ORF">BP00DRAFT_443682</name>
</gene>
<dbReference type="Proteomes" id="UP000248817">
    <property type="component" value="Unassembled WGS sequence"/>
</dbReference>
<feature type="compositionally biased region" description="Polar residues" evidence="1">
    <location>
        <begin position="184"/>
        <end position="214"/>
    </location>
</feature>
<organism evidence="2 3">
    <name type="scientific">Aspergillus indologenus CBS 114.80</name>
    <dbReference type="NCBI Taxonomy" id="1450541"/>
    <lineage>
        <taxon>Eukaryota</taxon>
        <taxon>Fungi</taxon>
        <taxon>Dikarya</taxon>
        <taxon>Ascomycota</taxon>
        <taxon>Pezizomycotina</taxon>
        <taxon>Eurotiomycetes</taxon>
        <taxon>Eurotiomycetidae</taxon>
        <taxon>Eurotiales</taxon>
        <taxon>Aspergillaceae</taxon>
        <taxon>Aspergillus</taxon>
        <taxon>Aspergillus subgen. Circumdati</taxon>
    </lineage>
</organism>
<protein>
    <submittedName>
        <fullName evidence="2">Uncharacterized protein</fullName>
    </submittedName>
</protein>
<evidence type="ECO:0000313" key="3">
    <source>
        <dbReference type="Proteomes" id="UP000248817"/>
    </source>
</evidence>
<evidence type="ECO:0000313" key="2">
    <source>
        <dbReference type="EMBL" id="PYI34347.1"/>
    </source>
</evidence>